<dbReference type="Proteomes" id="UP000799118">
    <property type="component" value="Unassembled WGS sequence"/>
</dbReference>
<proteinExistence type="predicted"/>
<evidence type="ECO:0000313" key="2">
    <source>
        <dbReference type="Proteomes" id="UP000799118"/>
    </source>
</evidence>
<name>A0A6A4GDC7_9AGAR</name>
<dbReference type="EMBL" id="ML770495">
    <property type="protein sequence ID" value="KAE9383403.1"/>
    <property type="molecule type" value="Genomic_DNA"/>
</dbReference>
<dbReference type="AlphaFoldDB" id="A0A6A4GDC7"/>
<dbReference type="OrthoDB" id="5419315at2759"/>
<gene>
    <name evidence="1" type="ORF">BT96DRAFT_1034922</name>
</gene>
<keyword evidence="2" id="KW-1185">Reference proteome</keyword>
<protein>
    <submittedName>
        <fullName evidence="1">Uncharacterized protein</fullName>
    </submittedName>
</protein>
<evidence type="ECO:0000313" key="1">
    <source>
        <dbReference type="EMBL" id="KAE9383403.1"/>
    </source>
</evidence>
<sequence>MDELSPVLLAGSFTANTHRRVAFQQLAPPPTTVVRLPPTQASTFGRSYTAVLPDYQTEQMFFFASVNDATHRIPPFLFANGALRELANHYINTQEGFPPQEPYVPPLPHNASSVPPPQWLTANMIHHPPYCVALLVPPQQQLV</sequence>
<organism evidence="1 2">
    <name type="scientific">Gymnopus androsaceus JB14</name>
    <dbReference type="NCBI Taxonomy" id="1447944"/>
    <lineage>
        <taxon>Eukaryota</taxon>
        <taxon>Fungi</taxon>
        <taxon>Dikarya</taxon>
        <taxon>Basidiomycota</taxon>
        <taxon>Agaricomycotina</taxon>
        <taxon>Agaricomycetes</taxon>
        <taxon>Agaricomycetidae</taxon>
        <taxon>Agaricales</taxon>
        <taxon>Marasmiineae</taxon>
        <taxon>Omphalotaceae</taxon>
        <taxon>Gymnopus</taxon>
    </lineage>
</organism>
<accession>A0A6A4GDC7</accession>
<reference evidence="1" key="1">
    <citation type="journal article" date="2019" name="Environ. Microbiol.">
        <title>Fungal ecological strategies reflected in gene transcription - a case study of two litter decomposers.</title>
        <authorList>
            <person name="Barbi F."/>
            <person name="Kohler A."/>
            <person name="Barry K."/>
            <person name="Baskaran P."/>
            <person name="Daum C."/>
            <person name="Fauchery L."/>
            <person name="Ihrmark K."/>
            <person name="Kuo A."/>
            <person name="LaButti K."/>
            <person name="Lipzen A."/>
            <person name="Morin E."/>
            <person name="Grigoriev I.V."/>
            <person name="Henrissat B."/>
            <person name="Lindahl B."/>
            <person name="Martin F."/>
        </authorList>
    </citation>
    <scope>NUCLEOTIDE SEQUENCE</scope>
    <source>
        <strain evidence="1">JB14</strain>
    </source>
</reference>